<accession>A0ACD3Q8G0</accession>
<evidence type="ECO:0000313" key="2">
    <source>
        <dbReference type="Proteomes" id="UP000793456"/>
    </source>
</evidence>
<dbReference type="Proteomes" id="UP000793456">
    <property type="component" value="Chromosome XXIII"/>
</dbReference>
<sequence>MEEERRERRTERSMSDTEDHMHLVAMSSSASSASWQRCFQQPPPALLPVSATQMAWWTAGAGVSPPCLPFHLLPPGSRSLLLANNKLALLGASAFVNISSLEELDLSNNYLDNLPGGLFRDMSNLTRLTLHNNSLTVMDRELFQGLGGLQRLDLSLNGLSSVPLGLLDELQSLSWLSLAGNRLHGLERAAFEPLANLQHLELGHNPWECDCNLRDFKHWMEWLLYRGGKVDAVECTLPKDLRGRDIRGVPVEMFNYCLQLEDENGGGGDGSRSGQGGVPPCSRNALSPSGATLSSDNSNAGDDSTSNTGGGEASVRLCPSPLPTCERAPRNRHSGDCRRCVRHCLHHDGRSRGLRLHLCLADGQVSERAEEEAAIDGRRMHIHTLDGGIGNTSIEVTSKVGTAQIFGCMCVCAPLDEAAVNITPCVQKVNATLAHTDAARNRCEEEASEQRTKRESDTTGKRE</sequence>
<evidence type="ECO:0000313" key="1">
    <source>
        <dbReference type="EMBL" id="TMS02828.1"/>
    </source>
</evidence>
<organism evidence="1 2">
    <name type="scientific">Larimichthys crocea</name>
    <name type="common">Large yellow croaker</name>
    <name type="synonym">Pseudosciaena crocea</name>
    <dbReference type="NCBI Taxonomy" id="215358"/>
    <lineage>
        <taxon>Eukaryota</taxon>
        <taxon>Metazoa</taxon>
        <taxon>Chordata</taxon>
        <taxon>Craniata</taxon>
        <taxon>Vertebrata</taxon>
        <taxon>Euteleostomi</taxon>
        <taxon>Actinopterygii</taxon>
        <taxon>Neopterygii</taxon>
        <taxon>Teleostei</taxon>
        <taxon>Neoteleostei</taxon>
        <taxon>Acanthomorphata</taxon>
        <taxon>Eupercaria</taxon>
        <taxon>Sciaenidae</taxon>
        <taxon>Larimichthys</taxon>
    </lineage>
</organism>
<keyword evidence="2" id="KW-1185">Reference proteome</keyword>
<reference evidence="1" key="1">
    <citation type="submission" date="2018-11" db="EMBL/GenBank/DDBJ databases">
        <title>The sequence and de novo assembly of Larimichthys crocea genome using PacBio and Hi-C technologies.</title>
        <authorList>
            <person name="Xu P."/>
            <person name="Chen B."/>
            <person name="Zhou Z."/>
            <person name="Ke Q."/>
            <person name="Wu Y."/>
            <person name="Bai H."/>
            <person name="Pu F."/>
        </authorList>
    </citation>
    <scope>NUCLEOTIDE SEQUENCE</scope>
    <source>
        <tissue evidence="1">Muscle</tissue>
    </source>
</reference>
<gene>
    <name evidence="1" type="ORF">E3U43_020808</name>
</gene>
<protein>
    <submittedName>
        <fullName evidence="1">Uncharacterized protein</fullName>
    </submittedName>
</protein>
<comment type="caution">
    <text evidence="1">The sequence shown here is derived from an EMBL/GenBank/DDBJ whole genome shotgun (WGS) entry which is preliminary data.</text>
</comment>
<proteinExistence type="predicted"/>
<name>A0ACD3Q8G0_LARCR</name>
<dbReference type="EMBL" id="CM011696">
    <property type="protein sequence ID" value="TMS02828.1"/>
    <property type="molecule type" value="Genomic_DNA"/>
</dbReference>